<keyword evidence="3" id="KW-1185">Reference proteome</keyword>
<accession>A0AAU9IXA4</accession>
<evidence type="ECO:0000256" key="1">
    <source>
        <dbReference type="SAM" id="Coils"/>
    </source>
</evidence>
<organism evidence="2 3">
    <name type="scientific">Blepharisma stoltei</name>
    <dbReference type="NCBI Taxonomy" id="1481888"/>
    <lineage>
        <taxon>Eukaryota</taxon>
        <taxon>Sar</taxon>
        <taxon>Alveolata</taxon>
        <taxon>Ciliophora</taxon>
        <taxon>Postciliodesmatophora</taxon>
        <taxon>Heterotrichea</taxon>
        <taxon>Heterotrichida</taxon>
        <taxon>Blepharismidae</taxon>
        <taxon>Blepharisma</taxon>
    </lineage>
</organism>
<comment type="caution">
    <text evidence="2">The sequence shown here is derived from an EMBL/GenBank/DDBJ whole genome shotgun (WGS) entry which is preliminary data.</text>
</comment>
<sequence>MATEYLSEVFQLSKSNPKAINAVQFIIQKTHSDLISSPIVQAMRAPRKSSLNNLISKLHLKSQNDEREELLRKEKLKEAKTQKRMLQEQLMSIQESIRALDEIDETADQANKINLQNSRVRREYLEMEKKKCEEASMLARKFYLEQKRLQKKWNKKLKERDLMIEEDLKAKQQELEAENLRKEEEYKEYLERMQLKKEKRQQELEEMKKLNSYYEEIKKKKPLYVKIEEKYKSEYEMPELEKRKAELAKKRMMYQPVKLEEIAEHAKWYDTIKHEQQKKVEREQLSKLLDSQIRLSETMRSSWSARILEHDKLEKEAQEAQREERLKMIEKKTRYAELVKEMFQPSIDRAKQQELQERIEQQVNPPKHKISKTIENTLAYNSPIVKWKPGLKKPKAKEEAKKEVKVFDYLGHMRKVREDQLNEQNTDNLDIDWENDIHSNLPAAEKAKRIKAKADKLEKKCKRKEMVFRSSMPANLKAIKQSESVDNLLINSIKAKLAVLEYTGNNEGYN</sequence>
<evidence type="ECO:0000313" key="3">
    <source>
        <dbReference type="Proteomes" id="UP001162131"/>
    </source>
</evidence>
<dbReference type="Proteomes" id="UP001162131">
    <property type="component" value="Unassembled WGS sequence"/>
</dbReference>
<dbReference type="AlphaFoldDB" id="A0AAU9IXA4"/>
<name>A0AAU9IXA4_9CILI</name>
<feature type="coiled-coil region" evidence="1">
    <location>
        <begin position="163"/>
        <end position="220"/>
    </location>
</feature>
<keyword evidence="1" id="KW-0175">Coiled coil</keyword>
<feature type="coiled-coil region" evidence="1">
    <location>
        <begin position="60"/>
        <end position="130"/>
    </location>
</feature>
<evidence type="ECO:0000313" key="2">
    <source>
        <dbReference type="EMBL" id="CAG9318665.1"/>
    </source>
</evidence>
<reference evidence="2" key="1">
    <citation type="submission" date="2021-09" db="EMBL/GenBank/DDBJ databases">
        <authorList>
            <consortium name="AG Swart"/>
            <person name="Singh M."/>
            <person name="Singh A."/>
            <person name="Seah K."/>
            <person name="Emmerich C."/>
        </authorList>
    </citation>
    <scope>NUCLEOTIDE SEQUENCE</scope>
    <source>
        <strain evidence="2">ATCC30299</strain>
    </source>
</reference>
<dbReference type="EMBL" id="CAJZBQ010000021">
    <property type="protein sequence ID" value="CAG9318665.1"/>
    <property type="molecule type" value="Genomic_DNA"/>
</dbReference>
<protein>
    <submittedName>
        <fullName evidence="2">Uncharacterized protein</fullName>
    </submittedName>
</protein>
<proteinExistence type="predicted"/>
<gene>
    <name evidence="2" type="ORF">BSTOLATCC_MIC22035</name>
</gene>